<sequence>MKRLLFIGVLLAISSATALATEMESVGAGSATNSAFSFSHYGLWSSRSQAAPAWSFDIEYDKPFFAHPAGATFLPDNSVPETLTFSASRALPYFRSQRLFAAIQASNSNKVRLPAELYQLSNAGMAASFGWQLGDYERFNMAVEYEYREVAEQDINSLLLGVQYYF</sequence>
<name>A0A7S9HCF7_9ALTE</name>
<dbReference type="AlphaFoldDB" id="A0A7S9HCF7"/>
<reference evidence="2 3" key="1">
    <citation type="submission" date="2020-11" db="EMBL/GenBank/DDBJ databases">
        <title>Complete genome sequence for Salinimonas sp. strain G2-b.</title>
        <authorList>
            <person name="Park S.-J."/>
        </authorList>
    </citation>
    <scope>NUCLEOTIDE SEQUENCE [LARGE SCALE GENOMIC DNA]</scope>
    <source>
        <strain evidence="2 3">G2-b</strain>
    </source>
</reference>
<dbReference type="EMBL" id="CP064795">
    <property type="protein sequence ID" value="QPG05120.1"/>
    <property type="molecule type" value="Genomic_DNA"/>
</dbReference>
<feature type="chain" id="PRO_5032430022" description="Outer membrane protein beta-barrel domain-containing protein" evidence="1">
    <location>
        <begin position="21"/>
        <end position="166"/>
    </location>
</feature>
<evidence type="ECO:0000313" key="3">
    <source>
        <dbReference type="Proteomes" id="UP000595095"/>
    </source>
</evidence>
<dbReference type="KEGG" id="smaa:IT774_13425"/>
<protein>
    <recommendedName>
        <fullName evidence="4">Outer membrane protein beta-barrel domain-containing protein</fullName>
    </recommendedName>
</protein>
<organism evidence="2 3">
    <name type="scientific">Salinimonas marina</name>
    <dbReference type="NCBI Taxonomy" id="2785918"/>
    <lineage>
        <taxon>Bacteria</taxon>
        <taxon>Pseudomonadati</taxon>
        <taxon>Pseudomonadota</taxon>
        <taxon>Gammaproteobacteria</taxon>
        <taxon>Alteromonadales</taxon>
        <taxon>Alteromonadaceae</taxon>
        <taxon>Alteromonas/Salinimonas group</taxon>
        <taxon>Salinimonas</taxon>
    </lineage>
</organism>
<proteinExistence type="predicted"/>
<feature type="signal peptide" evidence="1">
    <location>
        <begin position="1"/>
        <end position="20"/>
    </location>
</feature>
<evidence type="ECO:0008006" key="4">
    <source>
        <dbReference type="Google" id="ProtNLM"/>
    </source>
</evidence>
<accession>A0A7S9HCF7</accession>
<evidence type="ECO:0000256" key="1">
    <source>
        <dbReference type="SAM" id="SignalP"/>
    </source>
</evidence>
<gene>
    <name evidence="2" type="ORF">IT774_13425</name>
</gene>
<dbReference type="Proteomes" id="UP000595095">
    <property type="component" value="Chromosome"/>
</dbReference>
<keyword evidence="3" id="KW-1185">Reference proteome</keyword>
<evidence type="ECO:0000313" key="2">
    <source>
        <dbReference type="EMBL" id="QPG05120.1"/>
    </source>
</evidence>
<keyword evidence="1" id="KW-0732">Signal</keyword>
<dbReference type="RefSeq" id="WP_195810211.1">
    <property type="nucleotide sequence ID" value="NZ_CP064795.1"/>
</dbReference>